<evidence type="ECO:0000313" key="4">
    <source>
        <dbReference type="EMBL" id="CUM92499.1"/>
    </source>
</evidence>
<feature type="region of interest" description="Disordered" evidence="1">
    <location>
        <begin position="134"/>
        <end position="164"/>
    </location>
</feature>
<keyword evidence="2" id="KW-1133">Transmembrane helix</keyword>
<dbReference type="InterPro" id="IPR051162">
    <property type="entry name" value="T4SS_component"/>
</dbReference>
<dbReference type="AlphaFoldDB" id="A0A173SS21"/>
<proteinExistence type="predicted"/>
<dbReference type="PANTHER" id="PTHR30121:SF6">
    <property type="entry name" value="SLR6007 PROTEIN"/>
    <property type="match status" value="1"/>
</dbReference>
<dbReference type="Proteomes" id="UP000095553">
    <property type="component" value="Unassembled WGS sequence"/>
</dbReference>
<feature type="transmembrane region" description="Helical" evidence="2">
    <location>
        <begin position="74"/>
        <end position="98"/>
    </location>
</feature>
<reference evidence="4 5" key="1">
    <citation type="submission" date="2015-09" db="EMBL/GenBank/DDBJ databases">
        <authorList>
            <consortium name="Pathogen Informatics"/>
        </authorList>
    </citation>
    <scope>NUCLEOTIDE SEQUENCE [LARGE SCALE GENOMIC DNA]</scope>
    <source>
        <strain evidence="4 5">2789STDY5834959</strain>
    </source>
</reference>
<dbReference type="CDD" id="cd01127">
    <property type="entry name" value="TrwB_TraG_TraD_VirD4"/>
    <property type="match status" value="1"/>
</dbReference>
<keyword evidence="2" id="KW-0812">Transmembrane</keyword>
<dbReference type="GO" id="GO:0005524">
    <property type="term" value="F:ATP binding"/>
    <property type="evidence" value="ECO:0007669"/>
    <property type="project" value="UniProtKB-KW"/>
</dbReference>
<name>A0A173SS21_ANAHA</name>
<evidence type="ECO:0000313" key="5">
    <source>
        <dbReference type="Proteomes" id="UP000095553"/>
    </source>
</evidence>
<dbReference type="EMBL" id="CYXY01000007">
    <property type="protein sequence ID" value="CUM92499.1"/>
    <property type="molecule type" value="Genomic_DNA"/>
</dbReference>
<protein>
    <submittedName>
        <fullName evidence="4">Conjugal transfer ATP-binding protein TraC</fullName>
    </submittedName>
</protein>
<organism evidence="4 5">
    <name type="scientific">Anaerostipes hadrus</name>
    <dbReference type="NCBI Taxonomy" id="649756"/>
    <lineage>
        <taxon>Bacteria</taxon>
        <taxon>Bacillati</taxon>
        <taxon>Bacillota</taxon>
        <taxon>Clostridia</taxon>
        <taxon>Lachnospirales</taxon>
        <taxon>Lachnospiraceae</taxon>
        <taxon>Anaerostipes</taxon>
    </lineage>
</organism>
<dbReference type="InterPro" id="IPR027417">
    <property type="entry name" value="P-loop_NTPase"/>
</dbReference>
<keyword evidence="4" id="KW-0067">ATP-binding</keyword>
<feature type="domain" description="TraG P-loop" evidence="3">
    <location>
        <begin position="688"/>
        <end position="1031"/>
    </location>
</feature>
<dbReference type="Pfam" id="PF19044">
    <property type="entry name" value="P-loop_TraG"/>
    <property type="match status" value="1"/>
</dbReference>
<dbReference type="RefSeq" id="WP_055072771.1">
    <property type="nucleotide sequence ID" value="NZ_CYXY01000007.1"/>
</dbReference>
<evidence type="ECO:0000256" key="2">
    <source>
        <dbReference type="SAM" id="Phobius"/>
    </source>
</evidence>
<dbReference type="InterPro" id="IPR043964">
    <property type="entry name" value="P-loop_TraG"/>
</dbReference>
<dbReference type="SUPFAM" id="SSF52540">
    <property type="entry name" value="P-loop containing nucleoside triphosphate hydrolases"/>
    <property type="match status" value="1"/>
</dbReference>
<keyword evidence="4" id="KW-0547">Nucleotide-binding</keyword>
<dbReference type="PANTHER" id="PTHR30121">
    <property type="entry name" value="UNCHARACTERIZED PROTEIN YJGR-RELATED"/>
    <property type="match status" value="1"/>
</dbReference>
<gene>
    <name evidence="4" type="primary">traC_1</name>
    <name evidence="4" type="ORF">ERS852571_01416</name>
</gene>
<dbReference type="Gene3D" id="3.40.50.300">
    <property type="entry name" value="P-loop containing nucleotide triphosphate hydrolases"/>
    <property type="match status" value="1"/>
</dbReference>
<accession>A0A173SS21</accession>
<feature type="transmembrane region" description="Helical" evidence="2">
    <location>
        <begin position="41"/>
        <end position="62"/>
    </location>
</feature>
<evidence type="ECO:0000259" key="3">
    <source>
        <dbReference type="Pfam" id="PF19044"/>
    </source>
</evidence>
<keyword evidence="2" id="KW-0472">Membrane</keyword>
<evidence type="ECO:0000256" key="1">
    <source>
        <dbReference type="SAM" id="MobiDB-lite"/>
    </source>
</evidence>
<sequence>MTEDNKDQYGRKDEKLKIYRIPLNFKIDASVLGFTIEWKRLFESLAVGAICFLTALMIGGMFSLDAKVMLGIEALGFIGGTAASMVGINGVSLLDYLLRIFHFMKERKVYGPPDEAYRERYELELDKERVKNQKNVNTKFDDANSKSSKKKRGGKKEKVDKKALKMEKKRKAYEKKIKEQMIRQGEDPVKVASLYIEFPKNDKNKEKQQPNSSEKKDYPIYRLGRNIKKSIQTQMSRYLGSSKNIRDQKIIDGYEIPTPFTTAVDMIPIKSISNGVIITKNNDFVKIIEINPVRYDLKTNREKNKIIENFAKYLKVAPKSMQIKSISVNADLSGIIKDSEEIISMEDNEKCRVLQQDEIEYLKQVKSHSVTRRYYIIYKVENVANTVDESIKAINVLNGYYMTAQHYLSNCGLSINEYSKNHSENMLYNLYTMLHKNSPVSCYDYKMQTSARYLQGISEPKVLRNVPIADFFSPVTVNVSKHKYVKLDDTYKAYFYLSGEEGYRESVYGDWITNLTNYDDTIDVDIFVRRENKGIVKQQLGFALRNNKSSIEHLKDTDVSYDKRVGRLMSTYYIKQQLDGEDFYYMSILVTLSAKSEEALMLKIKAFKDEMKSKEMQVYGCEFIEDTAFLNTLPLNTLDPKWIEPNAKRNVLTMGLSACFPFFSNEISDAKGIYIGLNKEDGSTILLDLFNRSLYNNANVCVLGGSGSGKTYLIQLIAMRYRKKRMPTYVIAPLKGFEWKRACLELGGTFIELSETSSSHINIMDVRVRDTSADAMIDSVTENKSAMLAKISVLKTFFSLLTSNLSPAEQDDLEGELDIALTKVYRKYGITEDNDSLFDENGNYKEMPILGDVYEECQKDDYECMSPLLKQLKKFVYGTYKGFNNRTNVNLDNLYIVFDVSTIGAKNLLPIVMFIATDFVWSKVKEDRTQDKIVLLDEVWKLINTNDTVAEYVLELYKTIRGYGGGVVCATQDLTDFTALKNGMYGNRILSNSSAKIIMKIQSENLNEIRRVFSLTEDEFDSILAMKKGQGILISNQDNVMVNVMASEKEDRLITTDASKLRGYYGDSKQIEREQQRRIAG</sequence>
<dbReference type="Gene3D" id="1.10.8.730">
    <property type="match status" value="1"/>
</dbReference>